<dbReference type="EMBL" id="JACDUR010000007">
    <property type="protein sequence ID" value="MBA2895198.1"/>
    <property type="molecule type" value="Genomic_DNA"/>
</dbReference>
<proteinExistence type="predicted"/>
<reference evidence="3 4" key="1">
    <citation type="submission" date="2020-07" db="EMBL/GenBank/DDBJ databases">
        <title>Genomic Encyclopedia of Type Strains, Phase IV (KMG-IV): sequencing the most valuable type-strain genomes for metagenomic binning, comparative biology and taxonomic classification.</title>
        <authorList>
            <person name="Goeker M."/>
        </authorList>
    </citation>
    <scope>NUCLEOTIDE SEQUENCE [LARGE SCALE GENOMIC DNA]</scope>
    <source>
        <strain evidence="3 4">DSM 45533</strain>
    </source>
</reference>
<dbReference type="SUPFAM" id="SSF55797">
    <property type="entry name" value="PR-1-like"/>
    <property type="match status" value="1"/>
</dbReference>
<dbReference type="RefSeq" id="WP_181613976.1">
    <property type="nucleotide sequence ID" value="NZ_BAABAM010000009.1"/>
</dbReference>
<keyword evidence="4" id="KW-1185">Reference proteome</keyword>
<feature type="compositionally biased region" description="Pro residues" evidence="1">
    <location>
        <begin position="1"/>
        <end position="10"/>
    </location>
</feature>
<feature type="compositionally biased region" description="Polar residues" evidence="1">
    <location>
        <begin position="176"/>
        <end position="200"/>
    </location>
</feature>
<dbReference type="Pfam" id="PF00188">
    <property type="entry name" value="CAP"/>
    <property type="match status" value="1"/>
</dbReference>
<sequence length="394" mass="41135">MTERTPPPSPRTNTLPSTQPSDGLGGAARIADTDGDARVARSSGAHATRSSGHAPRAHPAITSPAGVADAARDNGTAATSAGAPTTPRPPRAAGAHIPQPSHTDAPDPSNGDASPPGSANGPHPSHANAADPSNGNASRPGYANDPHPGYANDPHPGYANDPHHHRAHAPRPTHPQSLHPTRPHTLNPTRPRTLHPTSPSTTARRLALALTPIAILLTTALATATPAAAAATTNCSLGNPRTQILAQFHDSTERELERLINDFRQENGLTPLVASSTALSRAAQWASNDSAAMGVSPSNHVDSLGRNITTRFTQCGVSGFTKFAEINYYGWGGSVPPSQALQWWMQSPGHRAVLVDPAWKSFGIGRAIKGDKVHWTVTFGDKVLPKRLGKVKLG</sequence>
<feature type="region of interest" description="Disordered" evidence="1">
    <location>
        <begin position="1"/>
        <end position="202"/>
    </location>
</feature>
<feature type="compositionally biased region" description="Polar residues" evidence="1">
    <location>
        <begin position="11"/>
        <end position="21"/>
    </location>
</feature>
<feature type="domain" description="SCP" evidence="2">
    <location>
        <begin position="258"/>
        <end position="379"/>
    </location>
</feature>
<dbReference type="Proteomes" id="UP000530928">
    <property type="component" value="Unassembled WGS sequence"/>
</dbReference>
<organism evidence="3 4">
    <name type="scientific">Nonomuraea soli</name>
    <dbReference type="NCBI Taxonomy" id="1032476"/>
    <lineage>
        <taxon>Bacteria</taxon>
        <taxon>Bacillati</taxon>
        <taxon>Actinomycetota</taxon>
        <taxon>Actinomycetes</taxon>
        <taxon>Streptosporangiales</taxon>
        <taxon>Streptosporangiaceae</taxon>
        <taxon>Nonomuraea</taxon>
    </lineage>
</organism>
<evidence type="ECO:0000313" key="3">
    <source>
        <dbReference type="EMBL" id="MBA2895198.1"/>
    </source>
</evidence>
<evidence type="ECO:0000259" key="2">
    <source>
        <dbReference type="Pfam" id="PF00188"/>
    </source>
</evidence>
<comment type="caution">
    <text evidence="3">The sequence shown here is derived from an EMBL/GenBank/DDBJ whole genome shotgun (WGS) entry which is preliminary data.</text>
</comment>
<feature type="compositionally biased region" description="Low complexity" evidence="1">
    <location>
        <begin position="75"/>
        <end position="95"/>
    </location>
</feature>
<dbReference type="PANTHER" id="PTHR31157:SF1">
    <property type="entry name" value="SCP DOMAIN-CONTAINING PROTEIN"/>
    <property type="match status" value="1"/>
</dbReference>
<dbReference type="AlphaFoldDB" id="A0A7W0CPZ0"/>
<dbReference type="Pfam" id="PF02389">
    <property type="entry name" value="Cornifin"/>
    <property type="match status" value="1"/>
</dbReference>
<dbReference type="CDD" id="cd05379">
    <property type="entry name" value="CAP_bacterial"/>
    <property type="match status" value="1"/>
</dbReference>
<protein>
    <submittedName>
        <fullName evidence="3">Uncharacterized protein YkwD</fullName>
    </submittedName>
</protein>
<dbReference type="InterPro" id="IPR035940">
    <property type="entry name" value="CAP_sf"/>
</dbReference>
<dbReference type="PANTHER" id="PTHR31157">
    <property type="entry name" value="SCP DOMAIN-CONTAINING PROTEIN"/>
    <property type="match status" value="1"/>
</dbReference>
<name>A0A7W0CPZ0_9ACTN</name>
<dbReference type="Gene3D" id="3.40.33.10">
    <property type="entry name" value="CAP"/>
    <property type="match status" value="1"/>
</dbReference>
<dbReference type="InterPro" id="IPR014044">
    <property type="entry name" value="CAP_dom"/>
</dbReference>
<evidence type="ECO:0000313" key="4">
    <source>
        <dbReference type="Proteomes" id="UP000530928"/>
    </source>
</evidence>
<accession>A0A7W0CPZ0</accession>
<gene>
    <name evidence="3" type="ORF">HNR30_006584</name>
</gene>
<evidence type="ECO:0000256" key="1">
    <source>
        <dbReference type="SAM" id="MobiDB-lite"/>
    </source>
</evidence>